<organism evidence="9 10">
    <name type="scientific">Pythium oligandrum</name>
    <name type="common">Mycoparasitic fungus</name>
    <dbReference type="NCBI Taxonomy" id="41045"/>
    <lineage>
        <taxon>Eukaryota</taxon>
        <taxon>Sar</taxon>
        <taxon>Stramenopiles</taxon>
        <taxon>Oomycota</taxon>
        <taxon>Peronosporomycetes</taxon>
        <taxon>Pythiales</taxon>
        <taxon>Pythiaceae</taxon>
        <taxon>Pythium</taxon>
    </lineage>
</organism>
<proteinExistence type="predicted"/>
<feature type="transmembrane region" description="Helical" evidence="7">
    <location>
        <begin position="229"/>
        <end position="249"/>
    </location>
</feature>
<dbReference type="InterPro" id="IPR013057">
    <property type="entry name" value="AA_transpt_TM"/>
</dbReference>
<dbReference type="PANTHER" id="PTHR22950">
    <property type="entry name" value="AMINO ACID TRANSPORTER"/>
    <property type="match status" value="1"/>
</dbReference>
<feature type="domain" description="Amino acid transporter transmembrane" evidence="8">
    <location>
        <begin position="41"/>
        <end position="431"/>
    </location>
</feature>
<evidence type="ECO:0000256" key="1">
    <source>
        <dbReference type="ARBA" id="ARBA00004141"/>
    </source>
</evidence>
<feature type="transmembrane region" description="Helical" evidence="7">
    <location>
        <begin position="377"/>
        <end position="401"/>
    </location>
</feature>
<feature type="transmembrane region" description="Helical" evidence="7">
    <location>
        <begin position="65"/>
        <end position="85"/>
    </location>
</feature>
<evidence type="ECO:0000313" key="10">
    <source>
        <dbReference type="Proteomes" id="UP000794436"/>
    </source>
</evidence>
<feature type="transmembrane region" description="Helical" evidence="7">
    <location>
        <begin position="261"/>
        <end position="285"/>
    </location>
</feature>
<dbReference type="Pfam" id="PF01490">
    <property type="entry name" value="Aa_trans"/>
    <property type="match status" value="1"/>
</dbReference>
<keyword evidence="6 7" id="KW-0472">Membrane</keyword>
<evidence type="ECO:0000259" key="8">
    <source>
        <dbReference type="Pfam" id="PF01490"/>
    </source>
</evidence>
<feature type="transmembrane region" description="Helical" evidence="7">
    <location>
        <begin position="147"/>
        <end position="170"/>
    </location>
</feature>
<keyword evidence="4" id="KW-0029">Amino-acid transport</keyword>
<evidence type="ECO:0000256" key="5">
    <source>
        <dbReference type="ARBA" id="ARBA00022989"/>
    </source>
</evidence>
<evidence type="ECO:0000313" key="9">
    <source>
        <dbReference type="EMBL" id="TMW55743.1"/>
    </source>
</evidence>
<dbReference type="GO" id="GO:0005774">
    <property type="term" value="C:vacuolar membrane"/>
    <property type="evidence" value="ECO:0007669"/>
    <property type="project" value="TreeGrafter"/>
</dbReference>
<comment type="subcellular location">
    <subcellularLocation>
        <location evidence="1">Membrane</location>
        <topology evidence="1">Multi-pass membrane protein</topology>
    </subcellularLocation>
</comment>
<gene>
    <name evidence="9" type="ORF">Poli38472_010625</name>
</gene>
<evidence type="ECO:0000256" key="3">
    <source>
        <dbReference type="ARBA" id="ARBA00022692"/>
    </source>
</evidence>
<keyword evidence="10" id="KW-1185">Reference proteome</keyword>
<keyword evidence="5 7" id="KW-1133">Transmembrane helix</keyword>
<evidence type="ECO:0000256" key="4">
    <source>
        <dbReference type="ARBA" id="ARBA00022970"/>
    </source>
</evidence>
<dbReference type="GO" id="GO:0015179">
    <property type="term" value="F:L-amino acid transmembrane transporter activity"/>
    <property type="evidence" value="ECO:0007669"/>
    <property type="project" value="TreeGrafter"/>
</dbReference>
<feature type="transmembrane region" description="Helical" evidence="7">
    <location>
        <begin position="351"/>
        <end position="371"/>
    </location>
</feature>
<dbReference type="EMBL" id="SPLM01000147">
    <property type="protein sequence ID" value="TMW55743.1"/>
    <property type="molecule type" value="Genomic_DNA"/>
</dbReference>
<keyword evidence="2" id="KW-0813">Transport</keyword>
<feature type="transmembrane region" description="Helical" evidence="7">
    <location>
        <begin position="297"/>
        <end position="315"/>
    </location>
</feature>
<feature type="transmembrane region" description="Helical" evidence="7">
    <location>
        <begin position="120"/>
        <end position="141"/>
    </location>
</feature>
<dbReference type="PANTHER" id="PTHR22950:SF692">
    <property type="entry name" value="TRANSMEMBRANE AMINO ACID TRANSPORTER FAMILY PROTEIN"/>
    <property type="match status" value="1"/>
</dbReference>
<sequence length="438" mass="47562">MDTVMQSPASGARHPNESSAYGEYSPMIAKVEGEFSVAQGTSSFNEAVFNAINVLLGVGVLSSPFALRSSGWFIGLPLFIFFVLATNHTGKLLGKCLDYQEGMATYPDIGEAAFGTKGRVLISIIFFGELFTVCAMFDILIGDALAALIPGYTAQQLMIIAFLVIMPTLWTTHLSMLSWFSLLGIMSSLFCLYAIMFIGFAIDYTAPDYIMGSLIQPQPTELLADADRIPLAIGLTMVAFGGHSVFPSICSSMKNREDYPAVLNIAYCVTVLVYGAIEIGGYLMFGTSTTKEITLNLIDVYPGSLTTLVIWMIAFNPMSKIPITIHPVALSIEELLFTPEQMRHETGRIKFYRALVRMTIGAAALLCALFIPHFARLTSFLGAFFAMFVSVCFPCVCYLKLYGHSLSLGAKVLNTSLAVISVVFTIIGTISSFVSPAE</sequence>
<dbReference type="Proteomes" id="UP000794436">
    <property type="component" value="Unassembled WGS sequence"/>
</dbReference>
<comment type="caution">
    <text evidence="9">The sequence shown here is derived from an EMBL/GenBank/DDBJ whole genome shotgun (WGS) entry which is preliminary data.</text>
</comment>
<protein>
    <recommendedName>
        <fullName evidence="8">Amino acid transporter transmembrane domain-containing protein</fullName>
    </recommendedName>
</protein>
<feature type="transmembrane region" description="Helical" evidence="7">
    <location>
        <begin position="413"/>
        <end position="434"/>
    </location>
</feature>
<dbReference type="AlphaFoldDB" id="A0A8K1C3F9"/>
<name>A0A8K1C3F9_PYTOL</name>
<evidence type="ECO:0000256" key="2">
    <source>
        <dbReference type="ARBA" id="ARBA00022448"/>
    </source>
</evidence>
<dbReference type="OrthoDB" id="655540at2759"/>
<feature type="transmembrane region" description="Helical" evidence="7">
    <location>
        <begin position="177"/>
        <end position="202"/>
    </location>
</feature>
<accession>A0A8K1C3F9</accession>
<keyword evidence="3 7" id="KW-0812">Transmembrane</keyword>
<reference evidence="9" key="1">
    <citation type="submission" date="2019-03" db="EMBL/GenBank/DDBJ databases">
        <title>Long read genome sequence of the mycoparasitic Pythium oligandrum ATCC 38472 isolated from sugarbeet rhizosphere.</title>
        <authorList>
            <person name="Gaulin E."/>
        </authorList>
    </citation>
    <scope>NUCLEOTIDE SEQUENCE</scope>
    <source>
        <strain evidence="9">ATCC 38472_TT</strain>
    </source>
</reference>
<evidence type="ECO:0000256" key="7">
    <source>
        <dbReference type="SAM" id="Phobius"/>
    </source>
</evidence>
<evidence type="ECO:0000256" key="6">
    <source>
        <dbReference type="ARBA" id="ARBA00023136"/>
    </source>
</evidence>